<accession>A0A2P2P431</accession>
<reference evidence="2" key="1">
    <citation type="submission" date="2018-02" db="EMBL/GenBank/DDBJ databases">
        <title>Rhizophora mucronata_Transcriptome.</title>
        <authorList>
            <person name="Meera S.P."/>
            <person name="Sreeshan A."/>
            <person name="Augustine A."/>
        </authorList>
    </citation>
    <scope>NUCLEOTIDE SEQUENCE</scope>
    <source>
        <tissue evidence="2">Leaf</tissue>
    </source>
</reference>
<feature type="region of interest" description="Disordered" evidence="1">
    <location>
        <begin position="1"/>
        <end position="27"/>
    </location>
</feature>
<feature type="compositionally biased region" description="Basic and acidic residues" evidence="1">
    <location>
        <begin position="14"/>
        <end position="27"/>
    </location>
</feature>
<name>A0A2P2P431_RHIMU</name>
<dbReference type="AlphaFoldDB" id="A0A2P2P431"/>
<evidence type="ECO:0000256" key="1">
    <source>
        <dbReference type="SAM" id="MobiDB-lite"/>
    </source>
</evidence>
<dbReference type="EMBL" id="GGEC01069030">
    <property type="protein sequence ID" value="MBX49514.1"/>
    <property type="molecule type" value="Transcribed_RNA"/>
</dbReference>
<proteinExistence type="predicted"/>
<evidence type="ECO:0000313" key="2">
    <source>
        <dbReference type="EMBL" id="MBX49514.1"/>
    </source>
</evidence>
<protein>
    <submittedName>
        <fullName evidence="2">Uncharacterized protein</fullName>
    </submittedName>
</protein>
<organism evidence="2">
    <name type="scientific">Rhizophora mucronata</name>
    <name type="common">Asiatic mangrove</name>
    <dbReference type="NCBI Taxonomy" id="61149"/>
    <lineage>
        <taxon>Eukaryota</taxon>
        <taxon>Viridiplantae</taxon>
        <taxon>Streptophyta</taxon>
        <taxon>Embryophyta</taxon>
        <taxon>Tracheophyta</taxon>
        <taxon>Spermatophyta</taxon>
        <taxon>Magnoliopsida</taxon>
        <taxon>eudicotyledons</taxon>
        <taxon>Gunneridae</taxon>
        <taxon>Pentapetalae</taxon>
        <taxon>rosids</taxon>
        <taxon>fabids</taxon>
        <taxon>Malpighiales</taxon>
        <taxon>Rhizophoraceae</taxon>
        <taxon>Rhizophora</taxon>
    </lineage>
</organism>
<sequence length="27" mass="3022">MPISVPLKSKSKGKLKETNSIHNIENK</sequence>